<keyword evidence="2" id="KW-1185">Reference proteome</keyword>
<dbReference type="Proteomes" id="UP001642484">
    <property type="component" value="Unassembled WGS sequence"/>
</dbReference>
<evidence type="ECO:0000313" key="2">
    <source>
        <dbReference type="Proteomes" id="UP001642484"/>
    </source>
</evidence>
<evidence type="ECO:0000313" key="1">
    <source>
        <dbReference type="EMBL" id="CAK9082125.1"/>
    </source>
</evidence>
<proteinExistence type="predicted"/>
<protein>
    <submittedName>
        <fullName evidence="1">Uncharacterized protein</fullName>
    </submittedName>
</protein>
<dbReference type="EMBL" id="CAXAMN010023917">
    <property type="protein sequence ID" value="CAK9082125.1"/>
    <property type="molecule type" value="Genomic_DNA"/>
</dbReference>
<organism evidence="1 2">
    <name type="scientific">Durusdinium trenchii</name>
    <dbReference type="NCBI Taxonomy" id="1381693"/>
    <lineage>
        <taxon>Eukaryota</taxon>
        <taxon>Sar</taxon>
        <taxon>Alveolata</taxon>
        <taxon>Dinophyceae</taxon>
        <taxon>Suessiales</taxon>
        <taxon>Symbiodiniaceae</taxon>
        <taxon>Durusdinium</taxon>
    </lineage>
</organism>
<accession>A0ABP0Q1J4</accession>
<comment type="caution">
    <text evidence="1">The sequence shown here is derived from an EMBL/GenBank/DDBJ whole genome shotgun (WGS) entry which is preliminary data.</text>
</comment>
<sequence>MLRKKRSRKPTRSRQWSGIQIGNPLKSERRHRSDLAKLPMPTRHCPTRTSGRCTIWEVARNPSHPGSYSNNQAAAEELFRQVFGSSSFREVREITWQNGAFLRPGSIVKVSPDRNLVVASCRKAGIDSTNDALRLKALGKAGRVTKVDHDDNTVKIRVAGVEKEVWQRSPEKVLQSFLRRCFNRMDNQEVTATLAVDF</sequence>
<name>A0ABP0Q1J4_9DINO</name>
<reference evidence="1 2" key="1">
    <citation type="submission" date="2024-02" db="EMBL/GenBank/DDBJ databases">
        <authorList>
            <person name="Chen Y."/>
            <person name="Shah S."/>
            <person name="Dougan E. K."/>
            <person name="Thang M."/>
            <person name="Chan C."/>
        </authorList>
    </citation>
    <scope>NUCLEOTIDE SEQUENCE [LARGE SCALE GENOMIC DNA]</scope>
</reference>
<gene>
    <name evidence="1" type="ORF">CCMP2556_LOCUS40125</name>
</gene>